<evidence type="ECO:0000256" key="2">
    <source>
        <dbReference type="ARBA" id="ARBA00022723"/>
    </source>
</evidence>
<comment type="catalytic activity">
    <reaction evidence="6">
        <text>P(1),P(4)-bis(5'-adenosyl) tetraphosphate + H2O = 2 ADP + 2 H(+)</text>
        <dbReference type="Rhea" id="RHEA:24252"/>
        <dbReference type="ChEBI" id="CHEBI:15377"/>
        <dbReference type="ChEBI" id="CHEBI:15378"/>
        <dbReference type="ChEBI" id="CHEBI:58141"/>
        <dbReference type="ChEBI" id="CHEBI:456216"/>
        <dbReference type="EC" id="3.6.1.41"/>
    </reaction>
</comment>
<evidence type="ECO:0000259" key="7">
    <source>
        <dbReference type="SMART" id="SM00471"/>
    </source>
</evidence>
<sequence>MGWSTAERSVRAMMAAKRWRHVAGVVETARELAALNGVDVEAAALAGLLHDAARDWDRERLRQAALEWDGALDPIEWEAAELLHGPAAASWARRELGVEDREVLAAVRFHTTGRPEPSPIEMVLVVADYSEPSREFSEAVHIREVARHDLLKAYRLSLDARLRYLLDTGKVMHPRTVAARNWALLARAGDRHD</sequence>
<dbReference type="PANTHER" id="PTHR35795">
    <property type="entry name" value="SLR1885 PROTEIN"/>
    <property type="match status" value="1"/>
</dbReference>
<dbReference type="InterPro" id="IPR006674">
    <property type="entry name" value="HD_domain"/>
</dbReference>
<dbReference type="EC" id="3.6.1.41" evidence="1"/>
<evidence type="ECO:0000256" key="5">
    <source>
        <dbReference type="ARBA" id="ARBA00023004"/>
    </source>
</evidence>
<organism evidence="8 9">
    <name type="scientific">Carboxydichorda subterranea</name>
    <dbReference type="NCBI Taxonomy" id="3109565"/>
    <lineage>
        <taxon>Bacteria</taxon>
        <taxon>Bacillati</taxon>
        <taxon>Bacillota</taxon>
        <taxon>Limnochordia</taxon>
        <taxon>Limnochordales</taxon>
        <taxon>Geochordaceae</taxon>
        <taxon>Carboxydichorda</taxon>
    </lineage>
</organism>
<evidence type="ECO:0000313" key="8">
    <source>
        <dbReference type="EMBL" id="WRP18233.1"/>
    </source>
</evidence>
<reference evidence="8 9" key="1">
    <citation type="journal article" date="2024" name="Front. Microbiol.">
        <title>Novel thermophilic genera Geochorda gen. nov. and Carboxydochorda gen. nov. from the deep terrestrial subsurface reveal the ecophysiological diversity in the class Limnochordia.</title>
        <authorList>
            <person name="Karnachuk O.V."/>
            <person name="Lukina A.P."/>
            <person name="Avakyan M.R."/>
            <person name="Kadnikov V.V."/>
            <person name="Begmatov S."/>
            <person name="Beletsky A.V."/>
            <person name="Vlasova K.G."/>
            <person name="Novikov A.A."/>
            <person name="Shcherbakova V.A."/>
            <person name="Mardanov A.V."/>
            <person name="Ravin N.V."/>
        </authorList>
    </citation>
    <scope>NUCLEOTIDE SEQUENCE [LARGE SCALE GENOMIC DNA]</scope>
    <source>
        <strain evidence="8 9">L945</strain>
    </source>
</reference>
<keyword evidence="5" id="KW-0408">Iron</keyword>
<protein>
    <recommendedName>
        <fullName evidence="1">bis(5'-nucleosyl)-tetraphosphatase (symmetrical)</fullName>
        <ecNumber evidence="1">3.6.1.41</ecNumber>
    </recommendedName>
</protein>
<dbReference type="Gene3D" id="1.10.3210.10">
    <property type="entry name" value="Hypothetical protein af1432"/>
    <property type="match status" value="1"/>
</dbReference>
<evidence type="ECO:0000256" key="1">
    <source>
        <dbReference type="ARBA" id="ARBA00012506"/>
    </source>
</evidence>
<dbReference type="CDD" id="cd00077">
    <property type="entry name" value="HDc"/>
    <property type="match status" value="1"/>
</dbReference>
<dbReference type="SUPFAM" id="SSF109604">
    <property type="entry name" value="HD-domain/PDEase-like"/>
    <property type="match status" value="1"/>
</dbReference>
<keyword evidence="4 8" id="KW-0378">Hydrolase</keyword>
<dbReference type="Pfam" id="PF01966">
    <property type="entry name" value="HD"/>
    <property type="match status" value="1"/>
</dbReference>
<gene>
    <name evidence="8" type="primary">yqeK</name>
    <name evidence="8" type="ORF">U7230_04290</name>
</gene>
<dbReference type="GO" id="GO:0008803">
    <property type="term" value="F:bis(5'-nucleosyl)-tetraphosphatase (symmetrical) activity"/>
    <property type="evidence" value="ECO:0007669"/>
    <property type="project" value="UniProtKB-EC"/>
</dbReference>
<dbReference type="Proteomes" id="UP001332192">
    <property type="component" value="Chromosome"/>
</dbReference>
<dbReference type="EMBL" id="CP141615">
    <property type="protein sequence ID" value="WRP18233.1"/>
    <property type="molecule type" value="Genomic_DNA"/>
</dbReference>
<dbReference type="InterPro" id="IPR005249">
    <property type="entry name" value="YqeK"/>
</dbReference>
<keyword evidence="2" id="KW-0479">Metal-binding</keyword>
<dbReference type="NCBIfam" id="TIGR00488">
    <property type="entry name" value="bis(5'-nucleosyl)-tetraphosphatase (symmetrical) YqeK"/>
    <property type="match status" value="1"/>
</dbReference>
<keyword evidence="3" id="KW-0547">Nucleotide-binding</keyword>
<evidence type="ECO:0000256" key="6">
    <source>
        <dbReference type="ARBA" id="ARBA00049417"/>
    </source>
</evidence>
<name>A0ABZ1BZQ3_9FIRM</name>
<dbReference type="PANTHER" id="PTHR35795:SF1">
    <property type="entry name" value="BIS(5'-NUCLEOSYL)-TETRAPHOSPHATASE, SYMMETRICAL"/>
    <property type="match status" value="1"/>
</dbReference>
<dbReference type="RefSeq" id="WP_324717504.1">
    <property type="nucleotide sequence ID" value="NZ_CP141615.1"/>
</dbReference>
<evidence type="ECO:0000256" key="4">
    <source>
        <dbReference type="ARBA" id="ARBA00022801"/>
    </source>
</evidence>
<proteinExistence type="predicted"/>
<dbReference type="InterPro" id="IPR003607">
    <property type="entry name" value="HD/PDEase_dom"/>
</dbReference>
<dbReference type="SMART" id="SM00471">
    <property type="entry name" value="HDc"/>
    <property type="match status" value="1"/>
</dbReference>
<accession>A0ABZ1BZQ3</accession>
<evidence type="ECO:0000256" key="3">
    <source>
        <dbReference type="ARBA" id="ARBA00022741"/>
    </source>
</evidence>
<evidence type="ECO:0000313" key="9">
    <source>
        <dbReference type="Proteomes" id="UP001332192"/>
    </source>
</evidence>
<feature type="domain" description="HD/PDEase" evidence="7">
    <location>
        <begin position="14"/>
        <end position="142"/>
    </location>
</feature>
<dbReference type="InterPro" id="IPR051094">
    <property type="entry name" value="Diverse_Catalytic_Enzymes"/>
</dbReference>
<keyword evidence="9" id="KW-1185">Reference proteome</keyword>